<keyword evidence="3" id="KW-1185">Reference proteome</keyword>
<dbReference type="AlphaFoldDB" id="I7LXH6"/>
<protein>
    <submittedName>
        <fullName evidence="2">Transmembrane protein, putative</fullName>
    </submittedName>
</protein>
<dbReference type="KEGG" id="tet:TTHERM_00241820"/>
<feature type="transmembrane region" description="Helical" evidence="1">
    <location>
        <begin position="147"/>
        <end position="166"/>
    </location>
</feature>
<reference evidence="3" key="1">
    <citation type="journal article" date="2006" name="PLoS Biol.">
        <title>Macronuclear genome sequence of the ciliate Tetrahymena thermophila, a model eukaryote.</title>
        <authorList>
            <person name="Eisen J.A."/>
            <person name="Coyne R.S."/>
            <person name="Wu M."/>
            <person name="Wu D."/>
            <person name="Thiagarajan M."/>
            <person name="Wortman J.R."/>
            <person name="Badger J.H."/>
            <person name="Ren Q."/>
            <person name="Amedeo P."/>
            <person name="Jones K.M."/>
            <person name="Tallon L.J."/>
            <person name="Delcher A.L."/>
            <person name="Salzberg S.L."/>
            <person name="Silva J.C."/>
            <person name="Haas B.J."/>
            <person name="Majoros W.H."/>
            <person name="Farzad M."/>
            <person name="Carlton J.M."/>
            <person name="Smith R.K. Jr."/>
            <person name="Garg J."/>
            <person name="Pearlman R.E."/>
            <person name="Karrer K.M."/>
            <person name="Sun L."/>
            <person name="Manning G."/>
            <person name="Elde N.C."/>
            <person name="Turkewitz A.P."/>
            <person name="Asai D.J."/>
            <person name="Wilkes D.E."/>
            <person name="Wang Y."/>
            <person name="Cai H."/>
            <person name="Collins K."/>
            <person name="Stewart B.A."/>
            <person name="Lee S.R."/>
            <person name="Wilamowska K."/>
            <person name="Weinberg Z."/>
            <person name="Ruzzo W.L."/>
            <person name="Wloga D."/>
            <person name="Gaertig J."/>
            <person name="Frankel J."/>
            <person name="Tsao C.-C."/>
            <person name="Gorovsky M.A."/>
            <person name="Keeling P.J."/>
            <person name="Waller R.F."/>
            <person name="Patron N.J."/>
            <person name="Cherry J.M."/>
            <person name="Stover N.A."/>
            <person name="Krieger C.J."/>
            <person name="del Toro C."/>
            <person name="Ryder H.F."/>
            <person name="Williamson S.C."/>
            <person name="Barbeau R.A."/>
            <person name="Hamilton E.P."/>
            <person name="Orias E."/>
        </authorList>
    </citation>
    <scope>NUCLEOTIDE SEQUENCE [LARGE SCALE GENOMIC DNA]</scope>
    <source>
        <strain evidence="3">SB210</strain>
    </source>
</reference>
<dbReference type="InParanoid" id="I7LXH6"/>
<dbReference type="Proteomes" id="UP000009168">
    <property type="component" value="Unassembled WGS sequence"/>
</dbReference>
<feature type="transmembrane region" description="Helical" evidence="1">
    <location>
        <begin position="113"/>
        <end position="135"/>
    </location>
</feature>
<dbReference type="RefSeq" id="XP_001024906.2">
    <property type="nucleotide sequence ID" value="XM_001024906.2"/>
</dbReference>
<dbReference type="EMBL" id="GG662443">
    <property type="protein sequence ID" value="EAS04661.2"/>
    <property type="molecule type" value="Genomic_DNA"/>
</dbReference>
<name>I7LXH6_TETTS</name>
<keyword evidence="1" id="KW-1133">Transmembrane helix</keyword>
<feature type="transmembrane region" description="Helical" evidence="1">
    <location>
        <begin position="50"/>
        <end position="70"/>
    </location>
</feature>
<proteinExistence type="predicted"/>
<organism evidence="2 3">
    <name type="scientific">Tetrahymena thermophila (strain SB210)</name>
    <dbReference type="NCBI Taxonomy" id="312017"/>
    <lineage>
        <taxon>Eukaryota</taxon>
        <taxon>Sar</taxon>
        <taxon>Alveolata</taxon>
        <taxon>Ciliophora</taxon>
        <taxon>Intramacronucleata</taxon>
        <taxon>Oligohymenophorea</taxon>
        <taxon>Hymenostomatida</taxon>
        <taxon>Tetrahymenina</taxon>
        <taxon>Tetrahymenidae</taxon>
        <taxon>Tetrahymena</taxon>
    </lineage>
</organism>
<evidence type="ECO:0000313" key="2">
    <source>
        <dbReference type="EMBL" id="EAS04661.2"/>
    </source>
</evidence>
<keyword evidence="1" id="KW-0472">Membrane</keyword>
<sequence length="430" mass="50535">MKFLEQECSPSFFSSSCIIFIVTAIICLVVFIFGIYCCVCIVKFNKKLQFEFFPILISLIMSVMLFFHAFKEKNIKIDLASQYLELTLFWAITYAIAEIYYTIKPYQEQQRKTIRNIFIANIINLSVFLTLGLSGIPQYKCENRYSFQWYFVSLEQLAIMITCIIYSKKLIKEIRIEEVDESSDNKVRKRLHLDNADQLYYQERVKQIKMVIFTLILCSLITLLLDLITQLIWDIDFYCIDHNLYISETPLGQIVSFVRFILQAIPSIMIPYIFYVLPIRNRSKENIDLQDPISQEKKEQKHFFVEDSEDEEEVEQKPIILNKDQNIVVIDDIPCNDPINCKHKHKIKKSKSWFQAADDLRRLKKKIICKNCDLNANNNCESECGSDTCIKKDKLDNLDFAHQKIKSGGFSKSFTDKYQLKESHVHDNCD</sequence>
<keyword evidence="1 2" id="KW-0812">Transmembrane</keyword>
<evidence type="ECO:0000313" key="3">
    <source>
        <dbReference type="Proteomes" id="UP000009168"/>
    </source>
</evidence>
<dbReference type="GeneID" id="7825308"/>
<gene>
    <name evidence="2" type="ORF">TTHERM_00241820</name>
</gene>
<accession>I7LXH6</accession>
<evidence type="ECO:0000256" key="1">
    <source>
        <dbReference type="SAM" id="Phobius"/>
    </source>
</evidence>
<feature type="transmembrane region" description="Helical" evidence="1">
    <location>
        <begin position="82"/>
        <end position="101"/>
    </location>
</feature>
<feature type="transmembrane region" description="Helical" evidence="1">
    <location>
        <begin position="12"/>
        <end position="38"/>
    </location>
</feature>
<feature type="transmembrane region" description="Helical" evidence="1">
    <location>
        <begin position="210"/>
        <end position="233"/>
    </location>
</feature>
<feature type="transmembrane region" description="Helical" evidence="1">
    <location>
        <begin position="253"/>
        <end position="277"/>
    </location>
</feature>